<name>A0ABZ0VCA7_9MICO</name>
<reference evidence="3 4" key="1">
    <citation type="submission" date="2023-06" db="EMBL/GenBank/DDBJ databases">
        <title>Rock-solubilizing bacteria, Microbacterium invictum, promotes re-establishment of vegetation in rocky wasteland by accelerating rock bio-weathering and reshaping soil bacterial community.</title>
        <authorList>
            <person name="Liu C."/>
        </authorList>
    </citation>
    <scope>NUCLEOTIDE SEQUENCE [LARGE SCALE GENOMIC DNA]</scope>
    <source>
        <strain evidence="3 4">X-18</strain>
    </source>
</reference>
<dbReference type="Proteomes" id="UP001324533">
    <property type="component" value="Chromosome"/>
</dbReference>
<accession>A0ABZ0VCA7</accession>
<feature type="transmembrane region" description="Helical" evidence="2">
    <location>
        <begin position="6"/>
        <end position="29"/>
    </location>
</feature>
<keyword evidence="4" id="KW-1185">Reference proteome</keyword>
<proteinExistence type="predicted"/>
<protein>
    <submittedName>
        <fullName evidence="3">Uncharacterized protein</fullName>
    </submittedName>
</protein>
<gene>
    <name evidence="3" type="ORF">T9R20_04640</name>
</gene>
<evidence type="ECO:0000256" key="2">
    <source>
        <dbReference type="SAM" id="Phobius"/>
    </source>
</evidence>
<evidence type="ECO:0000256" key="1">
    <source>
        <dbReference type="SAM" id="Coils"/>
    </source>
</evidence>
<keyword evidence="2" id="KW-0812">Transmembrane</keyword>
<dbReference type="RefSeq" id="WP_322411380.1">
    <property type="nucleotide sequence ID" value="NZ_CP139779.1"/>
</dbReference>
<evidence type="ECO:0000313" key="4">
    <source>
        <dbReference type="Proteomes" id="UP001324533"/>
    </source>
</evidence>
<dbReference type="EMBL" id="CP139779">
    <property type="protein sequence ID" value="WQB71262.1"/>
    <property type="molecule type" value="Genomic_DNA"/>
</dbReference>
<keyword evidence="2" id="KW-0472">Membrane</keyword>
<feature type="coiled-coil region" evidence="1">
    <location>
        <begin position="61"/>
        <end position="114"/>
    </location>
</feature>
<keyword evidence="1" id="KW-0175">Coiled coil</keyword>
<organism evidence="3 4">
    <name type="scientific">Microbacterium invictum</name>
    <dbReference type="NCBI Taxonomy" id="515415"/>
    <lineage>
        <taxon>Bacteria</taxon>
        <taxon>Bacillati</taxon>
        <taxon>Actinomycetota</taxon>
        <taxon>Actinomycetes</taxon>
        <taxon>Micrococcales</taxon>
        <taxon>Microbacteriaceae</taxon>
        <taxon>Microbacterium</taxon>
    </lineage>
</organism>
<sequence>MPSVTDWISSIGSLVGALTGVGALIVAWLSYRRSTRALAAGAQTRSAVGATVDAVAALGRAEQFDAMLDDALKRRSEAETNETVFQEYLVNRERQGGREKKDAYEAALQRARRELGLP</sequence>
<keyword evidence="2" id="KW-1133">Transmembrane helix</keyword>
<evidence type="ECO:0000313" key="3">
    <source>
        <dbReference type="EMBL" id="WQB71262.1"/>
    </source>
</evidence>